<dbReference type="Bgee" id="ENSPTRG00000011028">
    <property type="expression patterns" value="Expressed in heart and 20 other cell types or tissues"/>
</dbReference>
<dbReference type="Proteomes" id="UP000002277">
    <property type="component" value="Chromosome 19"/>
</dbReference>
<dbReference type="VGNC" id="VGNC:10158">
    <property type="gene designation" value="DMAC2"/>
</dbReference>
<keyword evidence="2" id="KW-1185">Reference proteome</keyword>
<reference evidence="1" key="3">
    <citation type="submission" date="2025-09" db="UniProtKB">
        <authorList>
            <consortium name="Ensembl"/>
        </authorList>
    </citation>
    <scope>IDENTIFICATION</scope>
</reference>
<dbReference type="InterPro" id="IPR032675">
    <property type="entry name" value="LRR_dom_sf"/>
</dbReference>
<evidence type="ECO:0000313" key="1">
    <source>
        <dbReference type="Ensembl" id="ENSPTRP00000080982.1"/>
    </source>
</evidence>
<dbReference type="AlphaFoldDB" id="A0A2I3SVK8"/>
<dbReference type="FunCoup" id="A0A2I3SVK8">
    <property type="interactions" value="46"/>
</dbReference>
<dbReference type="GeneTree" id="ENSGT00940000160500"/>
<dbReference type="InParanoid" id="A0A2I3SVK8"/>
<dbReference type="EMBL" id="AACZ04019668">
    <property type="status" value="NOT_ANNOTATED_CDS"/>
    <property type="molecule type" value="Genomic_DNA"/>
</dbReference>
<dbReference type="Ensembl" id="ENSPTRT00000088543.1">
    <property type="protein sequence ID" value="ENSPTRP00000080982.1"/>
    <property type="gene ID" value="ENSPTRG00000011028.6"/>
</dbReference>
<gene>
    <name evidence="3" type="primary">DMAC2</name>
</gene>
<evidence type="ECO:0000313" key="2">
    <source>
        <dbReference type="Proteomes" id="UP000002277"/>
    </source>
</evidence>
<proteinExistence type="predicted"/>
<protein>
    <submittedName>
        <fullName evidence="1">Uncharacterized protein</fullName>
    </submittedName>
</protein>
<accession>A0A2I3SVK8</accession>
<organism evidence="1 2">
    <name type="scientific">Pan troglodytes</name>
    <name type="common">Chimpanzee</name>
    <dbReference type="NCBI Taxonomy" id="9598"/>
    <lineage>
        <taxon>Eukaryota</taxon>
        <taxon>Metazoa</taxon>
        <taxon>Chordata</taxon>
        <taxon>Craniata</taxon>
        <taxon>Vertebrata</taxon>
        <taxon>Euteleostomi</taxon>
        <taxon>Mammalia</taxon>
        <taxon>Eutheria</taxon>
        <taxon>Euarchontoglires</taxon>
        <taxon>Primates</taxon>
        <taxon>Haplorrhini</taxon>
        <taxon>Catarrhini</taxon>
        <taxon>Hominidae</taxon>
        <taxon>Pan</taxon>
    </lineage>
</organism>
<name>A0A2I3SVK8_PANTR</name>
<evidence type="ECO:0000313" key="3">
    <source>
        <dbReference type="VGNC" id="VGNC:10158"/>
    </source>
</evidence>
<reference evidence="1" key="2">
    <citation type="submission" date="2025-08" db="UniProtKB">
        <authorList>
            <consortium name="Ensembl"/>
        </authorList>
    </citation>
    <scope>IDENTIFICATION</scope>
</reference>
<dbReference type="Gene3D" id="3.80.10.10">
    <property type="entry name" value="Ribonuclease Inhibitor"/>
    <property type="match status" value="1"/>
</dbReference>
<dbReference type="OMA" id="GFRFAGQ"/>
<sequence length="227" mass="25986">SPPPQSLRLVAPVWNGRIRGIHRLGGAVAPEGNQKKKRTILQFLTNYFYDVEALRDYLLQREMYKVHEKNRSYTWLEKQHGPYGAGAFFILKQGGAVKFRDKEWIRPDKYGHFSQEFWNFCEVPVEAVDASDCDINYEGLDNLLRLKELHPCRCMDDWCLSRLYPLADSLRSAQAGPRCDYLGPPCRVQPGLTQILVEEMLPNCRGCGWSTGPREEQPQDTASPVPA</sequence>
<reference evidence="1 2" key="1">
    <citation type="journal article" date="2005" name="Nature">
        <title>Initial sequence of the chimpanzee genome and comparison with the human genome.</title>
        <authorList>
            <consortium name="Chimpanzee sequencing and analysis consortium"/>
        </authorList>
    </citation>
    <scope>NUCLEOTIDE SEQUENCE [LARGE SCALE GENOMIC DNA]</scope>
</reference>